<reference evidence="5" key="1">
    <citation type="submission" date="2017-04" db="EMBL/GenBank/DDBJ databases">
        <authorList>
            <person name="Varghese N."/>
            <person name="Submissions S."/>
        </authorList>
    </citation>
    <scope>NUCLEOTIDE SEQUENCE [LARGE SCALE GENOMIC DNA]</scope>
    <source>
        <strain evidence="5">DSM 12126</strain>
    </source>
</reference>
<feature type="chain" id="PRO_5012868029" evidence="3">
    <location>
        <begin position="35"/>
        <end position="466"/>
    </location>
</feature>
<dbReference type="STRING" id="151894.SAMN04488524_1735"/>
<evidence type="ECO:0000256" key="1">
    <source>
        <dbReference type="ARBA" id="ARBA00037999"/>
    </source>
</evidence>
<dbReference type="Proteomes" id="UP000192756">
    <property type="component" value="Unassembled WGS sequence"/>
</dbReference>
<dbReference type="CDD" id="cd00616">
    <property type="entry name" value="AHBA_syn"/>
    <property type="match status" value="1"/>
</dbReference>
<evidence type="ECO:0000256" key="2">
    <source>
        <dbReference type="RuleBase" id="RU004508"/>
    </source>
</evidence>
<dbReference type="GO" id="GO:0030170">
    <property type="term" value="F:pyridoxal phosphate binding"/>
    <property type="evidence" value="ECO:0007669"/>
    <property type="project" value="TreeGrafter"/>
</dbReference>
<dbReference type="InterPro" id="IPR015422">
    <property type="entry name" value="PyrdxlP-dep_Trfase_small"/>
</dbReference>
<dbReference type="SUPFAM" id="SSF53383">
    <property type="entry name" value="PLP-dependent transferases"/>
    <property type="match status" value="1"/>
</dbReference>
<dbReference type="AlphaFoldDB" id="A0A1W2AY69"/>
<dbReference type="InterPro" id="IPR015421">
    <property type="entry name" value="PyrdxlP-dep_Trfase_major"/>
</dbReference>
<evidence type="ECO:0000313" key="5">
    <source>
        <dbReference type="Proteomes" id="UP000192756"/>
    </source>
</evidence>
<dbReference type="InterPro" id="IPR000653">
    <property type="entry name" value="DegT/StrS_aminotransferase"/>
</dbReference>
<dbReference type="GO" id="GO:0000271">
    <property type="term" value="P:polysaccharide biosynthetic process"/>
    <property type="evidence" value="ECO:0007669"/>
    <property type="project" value="TreeGrafter"/>
</dbReference>
<feature type="signal peptide" evidence="3">
    <location>
        <begin position="1"/>
        <end position="34"/>
    </location>
</feature>
<dbReference type="InterPro" id="IPR015424">
    <property type="entry name" value="PyrdxlP-dep_Trfase"/>
</dbReference>
<accession>A0A1W2AY69</accession>
<protein>
    <submittedName>
        <fullName evidence="4">dTDP-4-amino-4,6-dideoxygalactose transaminase</fullName>
    </submittedName>
</protein>
<comment type="similarity">
    <text evidence="1 2">Belongs to the DegT/DnrJ/EryC1 family.</text>
</comment>
<dbReference type="PANTHER" id="PTHR30244:SF34">
    <property type="entry name" value="DTDP-4-AMINO-4,6-DIDEOXYGALACTOSE TRANSAMINASE"/>
    <property type="match status" value="1"/>
</dbReference>
<dbReference type="Gene3D" id="3.40.640.10">
    <property type="entry name" value="Type I PLP-dependent aspartate aminotransferase-like (Major domain)"/>
    <property type="match status" value="1"/>
</dbReference>
<dbReference type="OrthoDB" id="9804264at2"/>
<dbReference type="GO" id="GO:0008483">
    <property type="term" value="F:transaminase activity"/>
    <property type="evidence" value="ECO:0007669"/>
    <property type="project" value="TreeGrafter"/>
</dbReference>
<name>A0A1W2AY69_9SPHI</name>
<gene>
    <name evidence="4" type="ORF">SAMN04488524_1735</name>
</gene>
<proteinExistence type="inferred from homology"/>
<keyword evidence="2" id="KW-0663">Pyridoxal phosphate</keyword>
<sequence length="466" mass="50926">MNHTQRNNSEARRSFLKSAGVFAAGMMLSPSLSAANNSHPSTALGVSGKPAIMGGSPVRTAGWPKWPIWNPATDEKRVTEVLRSGVWSRANVATEFETAWAKALGVKRSLTVVNGTNALIVALNQFDIGAGDEVIVPPYTFIATISAVLLNGAIPVFVDVDRETFQMDPDKIEAKITPRTKAIIPVHILGLPCDMDRIMAIAKKHKLVVLEDACQAHLAEYDGKKLGTIGDAGCFSFQNSKNLPIGEAGAIVSNSDVFIDKCFSYQQYGYPFGTASGGIGIGSTVLGTKVRTSEYASAIGLSLLPRLEQETATRNENAAYLKSKIEKIPGIIPYKLYPKANRCAFHLFPFRYQKQAFKGLSRDAFLKALRAEGVPCSSGYTPLMDMSFIKQAFESKNFKKMYSAQELDYNKWAAQNKCPNNDILCNEEAVWLYQYMLLGTKTDMDDIANAIAKIHKNADQLSKAGK</sequence>
<dbReference type="RefSeq" id="WP_084237936.1">
    <property type="nucleotide sequence ID" value="NZ_FWXT01000001.1"/>
</dbReference>
<dbReference type="Pfam" id="PF01041">
    <property type="entry name" value="DegT_DnrJ_EryC1"/>
    <property type="match status" value="1"/>
</dbReference>
<keyword evidence="3" id="KW-0732">Signal</keyword>
<dbReference type="Gene3D" id="3.90.1150.10">
    <property type="entry name" value="Aspartate Aminotransferase, domain 1"/>
    <property type="match status" value="1"/>
</dbReference>
<dbReference type="PROSITE" id="PS51318">
    <property type="entry name" value="TAT"/>
    <property type="match status" value="1"/>
</dbReference>
<evidence type="ECO:0000256" key="3">
    <source>
        <dbReference type="SAM" id="SignalP"/>
    </source>
</evidence>
<dbReference type="PANTHER" id="PTHR30244">
    <property type="entry name" value="TRANSAMINASE"/>
    <property type="match status" value="1"/>
</dbReference>
<evidence type="ECO:0000313" key="4">
    <source>
        <dbReference type="EMBL" id="SMC65412.1"/>
    </source>
</evidence>
<keyword evidence="5" id="KW-1185">Reference proteome</keyword>
<dbReference type="EMBL" id="FWXT01000001">
    <property type="protein sequence ID" value="SMC65412.1"/>
    <property type="molecule type" value="Genomic_DNA"/>
</dbReference>
<dbReference type="InterPro" id="IPR006311">
    <property type="entry name" value="TAT_signal"/>
</dbReference>
<organism evidence="4 5">
    <name type="scientific">Pedobacter africanus</name>
    <dbReference type="NCBI Taxonomy" id="151894"/>
    <lineage>
        <taxon>Bacteria</taxon>
        <taxon>Pseudomonadati</taxon>
        <taxon>Bacteroidota</taxon>
        <taxon>Sphingobacteriia</taxon>
        <taxon>Sphingobacteriales</taxon>
        <taxon>Sphingobacteriaceae</taxon>
        <taxon>Pedobacter</taxon>
    </lineage>
</organism>